<dbReference type="RefSeq" id="WP_379984849.1">
    <property type="nucleotide sequence ID" value="NZ_JADIKD010000006.1"/>
</dbReference>
<organism evidence="1 2">
    <name type="scientific">Dyella koreensis</name>
    <dbReference type="NCBI Taxonomy" id="311235"/>
    <lineage>
        <taxon>Bacteria</taxon>
        <taxon>Pseudomonadati</taxon>
        <taxon>Pseudomonadota</taxon>
        <taxon>Gammaproteobacteria</taxon>
        <taxon>Lysobacterales</taxon>
        <taxon>Rhodanobacteraceae</taxon>
        <taxon>Dyella</taxon>
    </lineage>
</organism>
<dbReference type="Proteomes" id="UP001620408">
    <property type="component" value="Unassembled WGS sequence"/>
</dbReference>
<dbReference type="Gene3D" id="1.20.58.90">
    <property type="match status" value="1"/>
</dbReference>
<protein>
    <submittedName>
        <fullName evidence="1">Uncharacterized protein</fullName>
    </submittedName>
</protein>
<accession>A0ABW8JZW8</accession>
<dbReference type="InterPro" id="IPR021123">
    <property type="entry name" value="T3SS_needle-like"/>
</dbReference>
<dbReference type="EMBL" id="JADIKD010000006">
    <property type="protein sequence ID" value="MFK2916194.1"/>
    <property type="molecule type" value="Genomic_DNA"/>
</dbReference>
<evidence type="ECO:0000313" key="1">
    <source>
        <dbReference type="EMBL" id="MFK2916194.1"/>
    </source>
</evidence>
<dbReference type="InterPro" id="IPR037203">
    <property type="entry name" value="T3SS_needle-like_sf"/>
</dbReference>
<name>A0ABW8JZW8_9GAMM</name>
<sequence>MSHGINFDSIMSLAVSAVSTYFTGGASLLASSAFSQVVGDAFSSAATSVLGDSAGSLASSAFNGAMNEGFSQLEGWGSNELGQATSQVLNIANHQGQNGAYTGDLDRAKADLQDTFANLIVNSAKDNAVDLDGPVQAKGGKNSWLMAMAIALGKQANSLANQMTNAANHLDGKDPKASAEFQTLSQQFGMMMNTISTAIKSIGDGLSTVARKQ</sequence>
<proteinExistence type="predicted"/>
<comment type="caution">
    <text evidence="1">The sequence shown here is derived from an EMBL/GenBank/DDBJ whole genome shotgun (WGS) entry which is preliminary data.</text>
</comment>
<keyword evidence="2" id="KW-1185">Reference proteome</keyword>
<gene>
    <name evidence="1" type="ORF">ISS97_02870</name>
</gene>
<dbReference type="SUPFAM" id="SSF140129">
    <property type="entry name" value="MxiH-like"/>
    <property type="match status" value="1"/>
</dbReference>
<reference evidence="1 2" key="1">
    <citation type="submission" date="2020-10" db="EMBL/GenBank/DDBJ databases">
        <title>Phylogeny of dyella-like bacteria.</title>
        <authorList>
            <person name="Fu J."/>
        </authorList>
    </citation>
    <scope>NUCLEOTIDE SEQUENCE [LARGE SCALE GENOMIC DNA]</scope>
    <source>
        <strain evidence="1 2">BB4</strain>
    </source>
</reference>
<dbReference type="Pfam" id="PF09392">
    <property type="entry name" value="T3SS_needle_F"/>
    <property type="match status" value="1"/>
</dbReference>
<evidence type="ECO:0000313" key="2">
    <source>
        <dbReference type="Proteomes" id="UP001620408"/>
    </source>
</evidence>